<name>A0A6M5Y6V8_9BACT</name>
<evidence type="ECO:0000313" key="2">
    <source>
        <dbReference type="EMBL" id="QJW90138.1"/>
    </source>
</evidence>
<feature type="transmembrane region" description="Helical" evidence="1">
    <location>
        <begin position="383"/>
        <end position="399"/>
    </location>
</feature>
<organism evidence="2 3">
    <name type="scientific">Spirosoma taeanense</name>
    <dbReference type="NCBI Taxonomy" id="2735870"/>
    <lineage>
        <taxon>Bacteria</taxon>
        <taxon>Pseudomonadati</taxon>
        <taxon>Bacteroidota</taxon>
        <taxon>Cytophagia</taxon>
        <taxon>Cytophagales</taxon>
        <taxon>Cytophagaceae</taxon>
        <taxon>Spirosoma</taxon>
    </lineage>
</organism>
<keyword evidence="1" id="KW-0812">Transmembrane</keyword>
<proteinExistence type="predicted"/>
<gene>
    <name evidence="2" type="ORF">HNV11_12495</name>
</gene>
<feature type="transmembrane region" description="Helical" evidence="1">
    <location>
        <begin position="155"/>
        <end position="175"/>
    </location>
</feature>
<sequence length="560" mass="63305">MPIPQHRWLELLVFLVSFLLITLLDRRERLQQTPAFYTLSAWLLRITYRPIRAYGFLAGYTLFLLLLLSFVVGAHPFAPEEFSQQLAADTFAQGRLSNPSHPLWTFFETIQVISQPFYASKFPPAQGMFMAFGQLIFGTPVVGVWLGYIGAVLAVYWLLTLCMPAVPALIGGWLVATHATFVLNWGLGYGGGGLSMLGGALMVGGMIALLRQPRGRHVTLMAVGLLLLWCNLPVEGVIFSIVPLGVLLYAIQQVQYWYGTRPLLRWIPGLLLMGASIVALPAYNHAVTGDILRMPSSYYTQQYRQTRHFLFQRARKEILYNRPEMKRFHKREAATFGYRKTIEGFVVGVFRKVLVFENFYLGLLFLVPFVLFLVGPWEATGRLAFWSVLIAFGTNLLSSTELPHQLAPATGALAVIVGQGLLFMWYASGRWRDWGPRFVLAVVLSTLPLAVLESIYLTRSANWKAGQQRQANEAFLTAKSGQHVVLVKYAPTHSISEEWVYNQANIDSQSVIWAVDKGARQNWALFRYYPNRTFWQLRPDENAGKLYRLRQPVSGDVAKR</sequence>
<reference evidence="2 3" key="1">
    <citation type="submission" date="2020-05" db="EMBL/GenBank/DDBJ databases">
        <title>Genome sequencing of Spirosoma sp. TS118.</title>
        <authorList>
            <person name="Lee J.-H."/>
            <person name="Jeong S."/>
            <person name="Zhao L."/>
            <person name="Jung J.-H."/>
            <person name="Kim M.-K."/>
            <person name="Lim S."/>
        </authorList>
    </citation>
    <scope>NUCLEOTIDE SEQUENCE [LARGE SCALE GENOMIC DNA]</scope>
    <source>
        <strain evidence="2 3">TS118</strain>
    </source>
</reference>
<dbReference type="KEGG" id="stae:HNV11_12495"/>
<evidence type="ECO:0000313" key="3">
    <source>
        <dbReference type="Proteomes" id="UP000502756"/>
    </source>
</evidence>
<feature type="transmembrane region" description="Helical" evidence="1">
    <location>
        <begin position="53"/>
        <end position="74"/>
    </location>
</feature>
<feature type="transmembrane region" description="Helical" evidence="1">
    <location>
        <begin position="128"/>
        <end position="148"/>
    </location>
</feature>
<dbReference type="Proteomes" id="UP000502756">
    <property type="component" value="Chromosome"/>
</dbReference>
<keyword evidence="1" id="KW-0472">Membrane</keyword>
<feature type="transmembrane region" description="Helical" evidence="1">
    <location>
        <begin position="222"/>
        <end position="251"/>
    </location>
</feature>
<keyword evidence="3" id="KW-1185">Reference proteome</keyword>
<evidence type="ECO:0008006" key="4">
    <source>
        <dbReference type="Google" id="ProtNLM"/>
    </source>
</evidence>
<dbReference type="EMBL" id="CP053435">
    <property type="protein sequence ID" value="QJW90138.1"/>
    <property type="molecule type" value="Genomic_DNA"/>
</dbReference>
<feature type="transmembrane region" description="Helical" evidence="1">
    <location>
        <begin position="359"/>
        <end position="377"/>
    </location>
</feature>
<dbReference type="AlphaFoldDB" id="A0A6M5Y6V8"/>
<feature type="transmembrane region" description="Helical" evidence="1">
    <location>
        <begin position="438"/>
        <end position="457"/>
    </location>
</feature>
<feature type="transmembrane region" description="Helical" evidence="1">
    <location>
        <begin position="406"/>
        <end position="426"/>
    </location>
</feature>
<dbReference type="RefSeq" id="WP_171739983.1">
    <property type="nucleotide sequence ID" value="NZ_CP053435.1"/>
</dbReference>
<feature type="transmembrane region" description="Helical" evidence="1">
    <location>
        <begin position="263"/>
        <end position="283"/>
    </location>
</feature>
<protein>
    <recommendedName>
        <fullName evidence="4">Glycosyltransferase RgtA/B/C/D-like domain-containing protein</fullName>
    </recommendedName>
</protein>
<feature type="transmembrane region" description="Helical" evidence="1">
    <location>
        <begin position="6"/>
        <end position="24"/>
    </location>
</feature>
<feature type="transmembrane region" description="Helical" evidence="1">
    <location>
        <begin position="187"/>
        <end position="210"/>
    </location>
</feature>
<keyword evidence="1" id="KW-1133">Transmembrane helix</keyword>
<evidence type="ECO:0000256" key="1">
    <source>
        <dbReference type="SAM" id="Phobius"/>
    </source>
</evidence>
<accession>A0A6M5Y6V8</accession>